<evidence type="ECO:0000256" key="1">
    <source>
        <dbReference type="ARBA" id="ARBA00009437"/>
    </source>
</evidence>
<dbReference type="Pfam" id="PF03466">
    <property type="entry name" value="LysR_substrate"/>
    <property type="match status" value="1"/>
</dbReference>
<feature type="domain" description="HTH lysR-type" evidence="5">
    <location>
        <begin position="1"/>
        <end position="60"/>
    </location>
</feature>
<evidence type="ECO:0000313" key="6">
    <source>
        <dbReference type="EMBL" id="MBB4966593.1"/>
    </source>
</evidence>
<dbReference type="Gene3D" id="3.40.190.10">
    <property type="entry name" value="Periplasmic binding protein-like II"/>
    <property type="match status" value="2"/>
</dbReference>
<dbReference type="GO" id="GO:0003700">
    <property type="term" value="F:DNA-binding transcription factor activity"/>
    <property type="evidence" value="ECO:0007669"/>
    <property type="project" value="InterPro"/>
</dbReference>
<dbReference type="PANTHER" id="PTHR30346">
    <property type="entry name" value="TRANSCRIPTIONAL DUAL REGULATOR HCAR-RELATED"/>
    <property type="match status" value="1"/>
</dbReference>
<dbReference type="Gene3D" id="1.10.10.10">
    <property type="entry name" value="Winged helix-like DNA-binding domain superfamily/Winged helix DNA-binding domain"/>
    <property type="match status" value="1"/>
</dbReference>
<dbReference type="InterPro" id="IPR005119">
    <property type="entry name" value="LysR_subst-bd"/>
</dbReference>
<proteinExistence type="inferred from homology"/>
<evidence type="ECO:0000313" key="7">
    <source>
        <dbReference type="Proteomes" id="UP000542674"/>
    </source>
</evidence>
<dbReference type="InterPro" id="IPR036388">
    <property type="entry name" value="WH-like_DNA-bd_sf"/>
</dbReference>
<dbReference type="EMBL" id="JACHJS010000001">
    <property type="protein sequence ID" value="MBB4966593.1"/>
    <property type="molecule type" value="Genomic_DNA"/>
</dbReference>
<evidence type="ECO:0000256" key="2">
    <source>
        <dbReference type="ARBA" id="ARBA00023015"/>
    </source>
</evidence>
<dbReference type="RefSeq" id="WP_184670688.1">
    <property type="nucleotide sequence ID" value="NZ_BAABAI010000022.1"/>
</dbReference>
<dbReference type="Pfam" id="PF00126">
    <property type="entry name" value="HTH_1"/>
    <property type="match status" value="1"/>
</dbReference>
<dbReference type="InterPro" id="IPR036390">
    <property type="entry name" value="WH_DNA-bd_sf"/>
</dbReference>
<dbReference type="GO" id="GO:0003677">
    <property type="term" value="F:DNA binding"/>
    <property type="evidence" value="ECO:0007669"/>
    <property type="project" value="UniProtKB-KW"/>
</dbReference>
<dbReference type="Proteomes" id="UP000542674">
    <property type="component" value="Unassembled WGS sequence"/>
</dbReference>
<dbReference type="PANTHER" id="PTHR30346:SF30">
    <property type="entry name" value="SMALL NEUTRAL PROTEASE REGULATORY PROTEIN"/>
    <property type="match status" value="1"/>
</dbReference>
<protein>
    <submittedName>
        <fullName evidence="6">DNA-binding transcriptional LysR family regulator</fullName>
    </submittedName>
</protein>
<dbReference type="InterPro" id="IPR000847">
    <property type="entry name" value="LysR_HTH_N"/>
</dbReference>
<comment type="similarity">
    <text evidence="1">Belongs to the LysR transcriptional regulatory family.</text>
</comment>
<dbReference type="SUPFAM" id="SSF46785">
    <property type="entry name" value="Winged helix' DNA-binding domain"/>
    <property type="match status" value="1"/>
</dbReference>
<evidence type="ECO:0000256" key="3">
    <source>
        <dbReference type="ARBA" id="ARBA00023125"/>
    </source>
</evidence>
<evidence type="ECO:0000256" key="4">
    <source>
        <dbReference type="ARBA" id="ARBA00023163"/>
    </source>
</evidence>
<keyword evidence="3 6" id="KW-0238">DNA-binding</keyword>
<organism evidence="6 7">
    <name type="scientific">Saccharothrix violaceirubra</name>
    <dbReference type="NCBI Taxonomy" id="413306"/>
    <lineage>
        <taxon>Bacteria</taxon>
        <taxon>Bacillati</taxon>
        <taxon>Actinomycetota</taxon>
        <taxon>Actinomycetes</taxon>
        <taxon>Pseudonocardiales</taxon>
        <taxon>Pseudonocardiaceae</taxon>
        <taxon>Saccharothrix</taxon>
    </lineage>
</organism>
<keyword evidence="7" id="KW-1185">Reference proteome</keyword>
<keyword evidence="2" id="KW-0805">Transcription regulation</keyword>
<dbReference type="GO" id="GO:0032993">
    <property type="term" value="C:protein-DNA complex"/>
    <property type="evidence" value="ECO:0007669"/>
    <property type="project" value="TreeGrafter"/>
</dbReference>
<name>A0A7W7T4U1_9PSEU</name>
<comment type="caution">
    <text evidence="6">The sequence shown here is derived from an EMBL/GenBank/DDBJ whole genome shotgun (WGS) entry which is preliminary data.</text>
</comment>
<dbReference type="PRINTS" id="PR00039">
    <property type="entry name" value="HTHLYSR"/>
</dbReference>
<dbReference type="CDD" id="cd05466">
    <property type="entry name" value="PBP2_LTTR_substrate"/>
    <property type="match status" value="1"/>
</dbReference>
<dbReference type="SUPFAM" id="SSF53850">
    <property type="entry name" value="Periplasmic binding protein-like II"/>
    <property type="match status" value="1"/>
</dbReference>
<accession>A0A7W7T4U1</accession>
<gene>
    <name evidence="6" type="ORF">F4559_003952</name>
</gene>
<dbReference type="PROSITE" id="PS50931">
    <property type="entry name" value="HTH_LYSR"/>
    <property type="match status" value="1"/>
</dbReference>
<dbReference type="AlphaFoldDB" id="A0A7W7T4U1"/>
<sequence>MELEVRHLRALIAIDDARSLTLAARRLHVSQPALSGLLQRIERIVGDRLFVRSTTGCHATPLGLEVVAQARVVLDGMSAITERANDWASRRGGAAGPLRIGGYCGFLHVSVSRWLSEQPWCAGVRVQEDPDERVTLDRLALGALDLALVYLPPLPGAAVPPNVVDVLVHEAEPVFVAMAHDHPAARSGAVPLADLADHAWLDDQPGTTTWSTYLNRVCRDYGVVLDQPHTSTCLATVLELVRAGMGVVPAIATSLDRPANIVVRAIEDAPLWQELHLCYRPGTLVAEHIDEIHARVLDTYVARLGCNPAFDEWWRGRREPALSW</sequence>
<evidence type="ECO:0000259" key="5">
    <source>
        <dbReference type="PROSITE" id="PS50931"/>
    </source>
</evidence>
<reference evidence="6 7" key="1">
    <citation type="submission" date="2020-08" db="EMBL/GenBank/DDBJ databases">
        <title>Sequencing the genomes of 1000 actinobacteria strains.</title>
        <authorList>
            <person name="Klenk H.-P."/>
        </authorList>
    </citation>
    <scope>NUCLEOTIDE SEQUENCE [LARGE SCALE GENOMIC DNA]</scope>
    <source>
        <strain evidence="6 7">DSM 45084</strain>
    </source>
</reference>
<keyword evidence="4" id="KW-0804">Transcription</keyword>